<comment type="caution">
    <text evidence="12">The sequence shown here is derived from an EMBL/GenBank/DDBJ whole genome shotgun (WGS) entry which is preliminary data.</text>
</comment>
<evidence type="ECO:0000256" key="5">
    <source>
        <dbReference type="ARBA" id="ARBA00022741"/>
    </source>
</evidence>
<dbReference type="NCBIfam" id="TIGR00379">
    <property type="entry name" value="cobB"/>
    <property type="match status" value="1"/>
</dbReference>
<evidence type="ECO:0000256" key="4">
    <source>
        <dbReference type="ARBA" id="ARBA00022598"/>
    </source>
</evidence>
<evidence type="ECO:0000313" key="12">
    <source>
        <dbReference type="EMBL" id="GEO81690.1"/>
    </source>
</evidence>
<dbReference type="Pfam" id="PF07685">
    <property type="entry name" value="GATase_3"/>
    <property type="match status" value="1"/>
</dbReference>
<comment type="miscellaneous">
    <text evidence="9">The a and c carboxylates of cobyrinate are activated for nucleophilic attack via formation of a phosphorylated intermediate by ATP. CbiA catalyzes first the amidation of the c-carboxylate, and then that of the a-carboxylate.</text>
</comment>
<dbReference type="GO" id="GO:0009236">
    <property type="term" value="P:cobalamin biosynthetic process"/>
    <property type="evidence" value="ECO:0007669"/>
    <property type="project" value="UniProtKB-UniRule"/>
</dbReference>
<protein>
    <recommendedName>
        <fullName evidence="9">Cobyrinate a,c-diamide synthase</fullName>
        <ecNumber evidence="9">6.3.5.11</ecNumber>
    </recommendedName>
    <alternativeName>
        <fullName evidence="9">Cobyrinic acid a,c-diamide synthetase</fullName>
    </alternativeName>
</protein>
<reference evidence="12 13" key="1">
    <citation type="submission" date="2019-07" db="EMBL/GenBank/DDBJ databases">
        <title>Whole genome shotgun sequence of Rhodospirillum oryzae NBRC 107573.</title>
        <authorList>
            <person name="Hosoyama A."/>
            <person name="Uohara A."/>
            <person name="Ohji S."/>
            <person name="Ichikawa N."/>
        </authorList>
    </citation>
    <scope>NUCLEOTIDE SEQUENCE [LARGE SCALE GENOMIC DNA]</scope>
    <source>
        <strain evidence="12 13">NBRC 107573</strain>
    </source>
</reference>
<evidence type="ECO:0000313" key="13">
    <source>
        <dbReference type="Proteomes" id="UP000321567"/>
    </source>
</evidence>
<proteinExistence type="inferred from homology"/>
<dbReference type="Gene3D" id="3.40.50.880">
    <property type="match status" value="1"/>
</dbReference>
<dbReference type="InterPro" id="IPR002586">
    <property type="entry name" value="CobQ/CobB/MinD/ParA_Nub-bd_dom"/>
</dbReference>
<comment type="similarity">
    <text evidence="2">Belongs to the CobB/CobQ family. CobQ subfamily.</text>
</comment>
<organism evidence="12 13">
    <name type="scientific">Pararhodospirillum oryzae</name>
    <dbReference type="NCBI Taxonomy" id="478448"/>
    <lineage>
        <taxon>Bacteria</taxon>
        <taxon>Pseudomonadati</taxon>
        <taxon>Pseudomonadota</taxon>
        <taxon>Alphaproteobacteria</taxon>
        <taxon>Rhodospirillales</taxon>
        <taxon>Rhodospirillaceae</taxon>
        <taxon>Pararhodospirillum</taxon>
    </lineage>
</organism>
<dbReference type="InterPro" id="IPR011698">
    <property type="entry name" value="GATase_3"/>
</dbReference>
<dbReference type="SUPFAM" id="SSF52317">
    <property type="entry name" value="Class I glutamine amidotransferase-like"/>
    <property type="match status" value="1"/>
</dbReference>
<dbReference type="PANTHER" id="PTHR43873">
    <property type="entry name" value="COBYRINATE A,C-DIAMIDE SYNTHASE"/>
    <property type="match status" value="1"/>
</dbReference>
<comment type="catalytic activity">
    <reaction evidence="9">
        <text>cob(II)yrinate + 2 L-glutamine + 2 ATP + 2 H2O = cob(II)yrinate a,c diamide + 2 L-glutamate + 2 ADP + 2 phosphate + 2 H(+)</text>
        <dbReference type="Rhea" id="RHEA:26289"/>
        <dbReference type="ChEBI" id="CHEBI:15377"/>
        <dbReference type="ChEBI" id="CHEBI:15378"/>
        <dbReference type="ChEBI" id="CHEBI:29985"/>
        <dbReference type="ChEBI" id="CHEBI:30616"/>
        <dbReference type="ChEBI" id="CHEBI:43474"/>
        <dbReference type="ChEBI" id="CHEBI:58359"/>
        <dbReference type="ChEBI" id="CHEBI:58537"/>
        <dbReference type="ChEBI" id="CHEBI:58894"/>
        <dbReference type="ChEBI" id="CHEBI:456216"/>
        <dbReference type="EC" id="6.3.5.11"/>
    </reaction>
</comment>
<keyword evidence="4 9" id="KW-0436">Ligase</keyword>
<dbReference type="Proteomes" id="UP000321567">
    <property type="component" value="Unassembled WGS sequence"/>
</dbReference>
<evidence type="ECO:0000256" key="1">
    <source>
        <dbReference type="ARBA" id="ARBA00001946"/>
    </source>
</evidence>
<dbReference type="PANTHER" id="PTHR43873:SF1">
    <property type="entry name" value="COBYRINATE A,C-DIAMIDE SYNTHASE"/>
    <property type="match status" value="1"/>
</dbReference>
<dbReference type="InterPro" id="IPR027417">
    <property type="entry name" value="P-loop_NTPase"/>
</dbReference>
<evidence type="ECO:0000256" key="6">
    <source>
        <dbReference type="ARBA" id="ARBA00022840"/>
    </source>
</evidence>
<comment type="function">
    <text evidence="9">Catalyzes the ATP-dependent amidation of the two carboxylate groups at positions a and c of cobyrinate, using either L-glutamine or ammonia as the nitrogen source.</text>
</comment>
<dbReference type="AlphaFoldDB" id="A0A512H8G4"/>
<comment type="cofactor">
    <cofactor evidence="1 9">
        <name>Mg(2+)</name>
        <dbReference type="ChEBI" id="CHEBI:18420"/>
    </cofactor>
</comment>
<name>A0A512H8G4_9PROT</name>
<dbReference type="UniPathway" id="UPA00148">
    <property type="reaction ID" value="UER00231"/>
</dbReference>
<comment type="similarity">
    <text evidence="9">Belongs to the CobB/CbiA family.</text>
</comment>
<dbReference type="RefSeq" id="WP_147163716.1">
    <property type="nucleotide sequence ID" value="NZ_BJZO01000044.1"/>
</dbReference>
<gene>
    <name evidence="9" type="primary">cbiA</name>
    <name evidence="12" type="ORF">ROR02_18210</name>
</gene>
<evidence type="ECO:0000259" key="11">
    <source>
        <dbReference type="Pfam" id="PF07685"/>
    </source>
</evidence>
<evidence type="ECO:0000256" key="3">
    <source>
        <dbReference type="ARBA" id="ARBA00022573"/>
    </source>
</evidence>
<dbReference type="SUPFAM" id="SSF52540">
    <property type="entry name" value="P-loop containing nucleoside triphosphate hydrolases"/>
    <property type="match status" value="1"/>
</dbReference>
<dbReference type="OrthoDB" id="9764035at2"/>
<feature type="domain" description="CobQ/CobB/MinD/ParA nucleotide binding" evidence="10">
    <location>
        <begin position="10"/>
        <end position="200"/>
    </location>
</feature>
<feature type="domain" description="CobB/CobQ-like glutamine amidotransferase" evidence="11">
    <location>
        <begin position="258"/>
        <end position="446"/>
    </location>
</feature>
<keyword evidence="6 9" id="KW-0067">ATP-binding</keyword>
<evidence type="ECO:0000256" key="9">
    <source>
        <dbReference type="HAMAP-Rule" id="MF_00027"/>
    </source>
</evidence>
<evidence type="ECO:0000256" key="8">
    <source>
        <dbReference type="ARBA" id="ARBA00022962"/>
    </source>
</evidence>
<evidence type="ECO:0000259" key="10">
    <source>
        <dbReference type="Pfam" id="PF01656"/>
    </source>
</evidence>
<dbReference type="PROSITE" id="PS51274">
    <property type="entry name" value="GATASE_COBBQ"/>
    <property type="match status" value="1"/>
</dbReference>
<dbReference type="HAMAP" id="MF_00027">
    <property type="entry name" value="CobB_CbiA"/>
    <property type="match status" value="1"/>
</dbReference>
<keyword evidence="5 9" id="KW-0547">Nucleotide-binding</keyword>
<dbReference type="EC" id="6.3.5.11" evidence="9"/>
<sequence>MPDVRAPRGLIIAAPASGSGKTTVTLGLLRALTRQGRAVVGAKAGPDYIDPAFHAAATGRSCVNLDTWAMPGPVVHALAAHAGRESGLVIAEGVMGLFDGALGTSDPGADGSAAALAAGTGWPVVLVVPVKGMAASVAPLVAGFARHRPEVPVAGVILNRVGSTRHLEALRAALAASVPEVAVLGGLPAQAALSVPERHLGLVQAGEHPALAAFLDAAADAVATHVDLDAVAALARPLAPPGPGGEAPVPVPPPGRHVAVARDIAFAFCYPATLDGWRAAGSRVSFFSPLADEAPAPDADAVYLPGGYPELHAARLAASRVFLPALRAAAARGVAVFGECGGYMVLGRSLTDAEGVVHPMADLLPVGTSFQHRARALGYRAVTFLEPGPGVAAGTHARGHEFHYATITAESPEGRLYRVRDAAGQDRGLAGHRRGPVAGGFVHLVAMAP</sequence>
<dbReference type="InterPro" id="IPR004484">
    <property type="entry name" value="CbiA/CobB_synth"/>
</dbReference>
<feature type="active site" description="Nucleophile" evidence="9">
    <location>
        <position position="340"/>
    </location>
</feature>
<evidence type="ECO:0000256" key="2">
    <source>
        <dbReference type="ARBA" id="ARBA00006205"/>
    </source>
</evidence>
<feature type="site" description="Increases nucleophilicity of active site Cys" evidence="9">
    <location>
        <position position="443"/>
    </location>
</feature>
<keyword evidence="7 9" id="KW-0460">Magnesium</keyword>
<dbReference type="InterPro" id="IPR029062">
    <property type="entry name" value="Class_I_gatase-like"/>
</dbReference>
<dbReference type="GO" id="GO:0042242">
    <property type="term" value="F:cobyrinic acid a,c-diamide synthase activity"/>
    <property type="evidence" value="ECO:0007669"/>
    <property type="project" value="UniProtKB-UniRule"/>
</dbReference>
<dbReference type="Pfam" id="PF01656">
    <property type="entry name" value="CbiA"/>
    <property type="match status" value="1"/>
</dbReference>
<keyword evidence="8 9" id="KW-0315">Glutamine amidotransferase</keyword>
<dbReference type="NCBIfam" id="NF002204">
    <property type="entry name" value="PRK01077.1"/>
    <property type="match status" value="1"/>
</dbReference>
<evidence type="ECO:0000256" key="7">
    <source>
        <dbReference type="ARBA" id="ARBA00022842"/>
    </source>
</evidence>
<dbReference type="Gene3D" id="3.40.50.300">
    <property type="entry name" value="P-loop containing nucleotide triphosphate hydrolases"/>
    <property type="match status" value="1"/>
</dbReference>
<comment type="domain">
    <text evidence="9">Comprises of two domains. The C-terminal domain contains the binding site for glutamine and catalyzes the hydrolysis of this substrate to glutamate and ammonia. The N-terminal domain is anticipated to bind ATP and cobyrinate and catalyzes the ultimate synthesis of the diamide product. The ammonia produced via the glutaminase domain is probably translocated to the adjacent domain via a molecular tunnel, where it reacts with an activated intermediate.</text>
</comment>
<comment type="pathway">
    <text evidence="9">Cofactor biosynthesis; adenosylcobalamin biosynthesis; cob(II)yrinate a,c-diamide from sirohydrochlorin (anaerobic route): step 10/10.</text>
</comment>
<dbReference type="GO" id="GO:0005524">
    <property type="term" value="F:ATP binding"/>
    <property type="evidence" value="ECO:0007669"/>
    <property type="project" value="UniProtKB-UniRule"/>
</dbReference>
<dbReference type="EMBL" id="BJZO01000044">
    <property type="protein sequence ID" value="GEO81690.1"/>
    <property type="molecule type" value="Genomic_DNA"/>
</dbReference>
<keyword evidence="3 9" id="KW-0169">Cobalamin biosynthesis</keyword>
<accession>A0A512H8G4</accession>
<keyword evidence="13" id="KW-1185">Reference proteome</keyword>